<dbReference type="RefSeq" id="XP_024731301.1">
    <property type="nucleotide sequence ID" value="XM_024870437.1"/>
</dbReference>
<evidence type="ECO:0000256" key="1">
    <source>
        <dbReference type="SAM" id="MobiDB-lite"/>
    </source>
</evidence>
<organism evidence="2 3">
    <name type="scientific">Hyaloscypha bicolor E</name>
    <dbReference type="NCBI Taxonomy" id="1095630"/>
    <lineage>
        <taxon>Eukaryota</taxon>
        <taxon>Fungi</taxon>
        <taxon>Dikarya</taxon>
        <taxon>Ascomycota</taxon>
        <taxon>Pezizomycotina</taxon>
        <taxon>Leotiomycetes</taxon>
        <taxon>Helotiales</taxon>
        <taxon>Hyaloscyphaceae</taxon>
        <taxon>Hyaloscypha</taxon>
        <taxon>Hyaloscypha bicolor</taxon>
    </lineage>
</organism>
<feature type="compositionally biased region" description="Basic and acidic residues" evidence="1">
    <location>
        <begin position="14"/>
        <end position="23"/>
    </location>
</feature>
<dbReference type="AlphaFoldDB" id="A0A2J6SUF4"/>
<accession>A0A2J6SUF4</accession>
<keyword evidence="3" id="KW-1185">Reference proteome</keyword>
<feature type="region of interest" description="Disordered" evidence="1">
    <location>
        <begin position="1"/>
        <end position="23"/>
    </location>
</feature>
<reference evidence="2 3" key="1">
    <citation type="submission" date="2016-04" db="EMBL/GenBank/DDBJ databases">
        <title>A degradative enzymes factory behind the ericoid mycorrhizal symbiosis.</title>
        <authorList>
            <consortium name="DOE Joint Genome Institute"/>
            <person name="Martino E."/>
            <person name="Morin E."/>
            <person name="Grelet G."/>
            <person name="Kuo A."/>
            <person name="Kohler A."/>
            <person name="Daghino S."/>
            <person name="Barry K."/>
            <person name="Choi C."/>
            <person name="Cichocki N."/>
            <person name="Clum A."/>
            <person name="Copeland A."/>
            <person name="Hainaut M."/>
            <person name="Haridas S."/>
            <person name="Labutti K."/>
            <person name="Lindquist E."/>
            <person name="Lipzen A."/>
            <person name="Khouja H.-R."/>
            <person name="Murat C."/>
            <person name="Ohm R."/>
            <person name="Olson A."/>
            <person name="Spatafora J."/>
            <person name="Veneault-Fourrey C."/>
            <person name="Henrissat B."/>
            <person name="Grigoriev I."/>
            <person name="Martin F."/>
            <person name="Perotto S."/>
        </authorList>
    </citation>
    <scope>NUCLEOTIDE SEQUENCE [LARGE SCALE GENOMIC DNA]</scope>
    <source>
        <strain evidence="2 3">E</strain>
    </source>
</reference>
<protein>
    <submittedName>
        <fullName evidence="2">Uncharacterized protein</fullName>
    </submittedName>
</protein>
<dbReference type="Proteomes" id="UP000235371">
    <property type="component" value="Unassembled WGS sequence"/>
</dbReference>
<evidence type="ECO:0000313" key="2">
    <source>
        <dbReference type="EMBL" id="PMD54397.1"/>
    </source>
</evidence>
<dbReference type="GeneID" id="36578519"/>
<dbReference type="InParanoid" id="A0A2J6SUF4"/>
<proteinExistence type="predicted"/>
<dbReference type="EMBL" id="KZ613865">
    <property type="protein sequence ID" value="PMD54397.1"/>
    <property type="molecule type" value="Genomic_DNA"/>
</dbReference>
<evidence type="ECO:0000313" key="3">
    <source>
        <dbReference type="Proteomes" id="UP000235371"/>
    </source>
</evidence>
<name>A0A2J6SUF4_9HELO</name>
<sequence length="505" mass="56844">MQIFNFRGPSLGKNRSDGKENRERSTTTYAFLLRIVQGASYQHAEQIETVALFNESCNRNYVSSQFAKNRLRILDNNTKEDVDRDCWLVWVCEGLGRYQQRTVFWIAKDADFDLLFGYEQNQNTPDHQNQQFQNGINNGTLKTELPRWKSFQGGIKDDFLLPVGRVADEDYLSGSPRMPSLADIKGQLAVQLGSSSERKRQHDKEKALNTFDSRRIRDQAGFFCGEDPSDSTAPVIIKIPERDKFNLLSSVTLAIDDSKQPIFKGNKRTHLEPQSSSLTGEPEELHRLPKVRNARVGCPCRCVAANLLNDGIPLERENPDANGNLFSSDSNSLSAASAEEHPIVFQDPETSRVIPEGQQPSRRSPAGTEEELLFSGMDRDDSPCTSTLLRASSSISLSSKSLDIQAISRESAAIEADVRDPIYQPTRKTKKGKRKRRPKAIDKPLIATADCHDKKFHEFWKRDEAKGNWFHVDKVTSKITWYEAPPWSTSPSGANDTLSETAFLA</sequence>
<gene>
    <name evidence="2" type="ORF">K444DRAFT_128871</name>
</gene>
<dbReference type="OrthoDB" id="3520387at2759"/>